<dbReference type="PaxDb" id="4097-A0A1S3Y643"/>
<dbReference type="STRING" id="4097.A0A1S3Y643"/>
<protein>
    <submittedName>
        <fullName evidence="2">Chromatin modification-related protein EAF1 A</fullName>
    </submittedName>
</protein>
<organism evidence="2">
    <name type="scientific">Nicotiana tabacum</name>
    <name type="common">Common tobacco</name>
    <dbReference type="NCBI Taxonomy" id="4097"/>
    <lineage>
        <taxon>Eukaryota</taxon>
        <taxon>Viridiplantae</taxon>
        <taxon>Streptophyta</taxon>
        <taxon>Embryophyta</taxon>
        <taxon>Tracheophyta</taxon>
        <taxon>Spermatophyta</taxon>
        <taxon>Magnoliopsida</taxon>
        <taxon>eudicotyledons</taxon>
        <taxon>Gunneridae</taxon>
        <taxon>Pentapetalae</taxon>
        <taxon>asterids</taxon>
        <taxon>lamiids</taxon>
        <taxon>Solanales</taxon>
        <taxon>Solanaceae</taxon>
        <taxon>Nicotianoideae</taxon>
        <taxon>Nicotianeae</taxon>
        <taxon>Nicotiana</taxon>
    </lineage>
</organism>
<feature type="region of interest" description="Disordered" evidence="1">
    <location>
        <begin position="43"/>
        <end position="68"/>
    </location>
</feature>
<dbReference type="InterPro" id="IPR044798">
    <property type="entry name" value="EAF1A/B"/>
</dbReference>
<dbReference type="GO" id="GO:0035267">
    <property type="term" value="C:NuA4 histone acetyltransferase complex"/>
    <property type="evidence" value="ECO:0007669"/>
    <property type="project" value="InterPro"/>
</dbReference>
<dbReference type="AlphaFoldDB" id="A0A1S3Y643"/>
<sequence length="158" mass="17432">MLLGKRPASNVNVSIPTKRVRTASRQRVLSPFGASTAGCVQFPTKTDASSGDSGSFQDDHSTLHGGSHMNSLEVESVGDYEKHLLFDSAEVSKPKKKKKAKHLGSAYGQRWHVDSNYQTNQVISFFLSTLRLSNPLKCDDIQRRTKDFKVTNAPPLLV</sequence>
<reference evidence="2" key="1">
    <citation type="submission" date="2025-08" db="UniProtKB">
        <authorList>
            <consortium name="RefSeq"/>
        </authorList>
    </citation>
    <scope>IDENTIFICATION</scope>
</reference>
<dbReference type="RefSeq" id="XP_016447649.1">
    <property type="nucleotide sequence ID" value="XM_016592163.1"/>
</dbReference>
<dbReference type="KEGG" id="nta:107772677"/>
<gene>
    <name evidence="2" type="primary">LOC107772677</name>
</gene>
<dbReference type="PANTHER" id="PTHR46774:SF3">
    <property type="entry name" value="CHROMATIN MODIFICATION-RELATED PROTEIN EAF1 A-RELATED"/>
    <property type="match status" value="1"/>
</dbReference>
<accession>A0A1S3Y643</accession>
<evidence type="ECO:0000256" key="1">
    <source>
        <dbReference type="SAM" id="MobiDB-lite"/>
    </source>
</evidence>
<proteinExistence type="predicted"/>
<dbReference type="PANTHER" id="PTHR46774">
    <property type="entry name" value="CHROMATIN MODIFICATION-RELATED PROTEIN EAF1 A-RELATED"/>
    <property type="match status" value="1"/>
</dbReference>
<feature type="compositionally biased region" description="Polar residues" evidence="1">
    <location>
        <begin position="43"/>
        <end position="56"/>
    </location>
</feature>
<evidence type="ECO:0000313" key="2">
    <source>
        <dbReference type="RefSeq" id="XP_016447649.1"/>
    </source>
</evidence>
<dbReference type="OrthoDB" id="372624at2759"/>
<name>A0A1S3Y643_TOBAC</name>